<organism evidence="2 3">
    <name type="scientific">Cucurbita argyrosperma subsp. sororia</name>
    <dbReference type="NCBI Taxonomy" id="37648"/>
    <lineage>
        <taxon>Eukaryota</taxon>
        <taxon>Viridiplantae</taxon>
        <taxon>Streptophyta</taxon>
        <taxon>Embryophyta</taxon>
        <taxon>Tracheophyta</taxon>
        <taxon>Spermatophyta</taxon>
        <taxon>Magnoliopsida</taxon>
        <taxon>eudicotyledons</taxon>
        <taxon>Gunneridae</taxon>
        <taxon>Pentapetalae</taxon>
        <taxon>rosids</taxon>
        <taxon>fabids</taxon>
        <taxon>Cucurbitales</taxon>
        <taxon>Cucurbitaceae</taxon>
        <taxon>Cucurbiteae</taxon>
        <taxon>Cucurbita</taxon>
    </lineage>
</organism>
<proteinExistence type="predicted"/>
<evidence type="ECO:0000313" key="3">
    <source>
        <dbReference type="Proteomes" id="UP000685013"/>
    </source>
</evidence>
<gene>
    <name evidence="2" type="ORF">SDJN03_04205</name>
</gene>
<protein>
    <recommendedName>
        <fullName evidence="4">Josephin-like protein</fullName>
    </recommendedName>
</protein>
<dbReference type="AlphaFoldDB" id="A0AAV6NWM9"/>
<comment type="caution">
    <text evidence="2">The sequence shown here is derived from an EMBL/GenBank/DDBJ whole genome shotgun (WGS) entry which is preliminary data.</text>
</comment>
<dbReference type="Proteomes" id="UP000685013">
    <property type="component" value="Chromosome 3"/>
</dbReference>
<dbReference type="EMBL" id="JAGKQH010000003">
    <property type="protein sequence ID" value="KAG6603596.1"/>
    <property type="molecule type" value="Genomic_DNA"/>
</dbReference>
<keyword evidence="3" id="KW-1185">Reference proteome</keyword>
<feature type="region of interest" description="Disordered" evidence="1">
    <location>
        <begin position="76"/>
        <end position="111"/>
    </location>
</feature>
<evidence type="ECO:0008006" key="4">
    <source>
        <dbReference type="Google" id="ProtNLM"/>
    </source>
</evidence>
<reference evidence="2 3" key="1">
    <citation type="journal article" date="2021" name="Hortic Res">
        <title>The domestication of Cucurbita argyrosperma as revealed by the genome of its wild relative.</title>
        <authorList>
            <person name="Barrera-Redondo J."/>
            <person name="Sanchez-de la Vega G."/>
            <person name="Aguirre-Liguori J.A."/>
            <person name="Castellanos-Morales G."/>
            <person name="Gutierrez-Guerrero Y.T."/>
            <person name="Aguirre-Dugua X."/>
            <person name="Aguirre-Planter E."/>
            <person name="Tenaillon M.I."/>
            <person name="Lira-Saade R."/>
            <person name="Eguiarte L.E."/>
        </authorList>
    </citation>
    <scope>NUCLEOTIDE SEQUENCE [LARGE SCALE GENOMIC DNA]</scope>
    <source>
        <strain evidence="2">JBR-2021</strain>
    </source>
</reference>
<dbReference type="PANTHER" id="PTHR34355">
    <property type="entry name" value="JOSEPHIN-LIKE PROTEIN"/>
    <property type="match status" value="1"/>
</dbReference>
<dbReference type="PANTHER" id="PTHR34355:SF1">
    <property type="entry name" value="JOSEPHIN-LIKE PROTEIN"/>
    <property type="match status" value="1"/>
</dbReference>
<evidence type="ECO:0000256" key="1">
    <source>
        <dbReference type="SAM" id="MobiDB-lite"/>
    </source>
</evidence>
<evidence type="ECO:0000313" key="2">
    <source>
        <dbReference type="EMBL" id="KAG6603596.1"/>
    </source>
</evidence>
<sequence>MSTKLSSSRRVSFSSDQGAAAASAAKPAAFPRNRKRLITVFWVFRLPKSGRLFPGSFLRRIGAKVVKVLRYVSLRKRSASPASCSSSSSSSSLKSGSNFNRSHSVSESMEESHRAEAVKDCINFFNSSSSSAV</sequence>
<name>A0AAV6NWM9_9ROSI</name>
<accession>A0AAV6NWM9</accession>
<feature type="compositionally biased region" description="Low complexity" evidence="1">
    <location>
        <begin position="79"/>
        <end position="107"/>
    </location>
</feature>
<feature type="non-terminal residue" evidence="2">
    <location>
        <position position="1"/>
    </location>
</feature>